<feature type="compositionally biased region" description="Polar residues" evidence="9">
    <location>
        <begin position="562"/>
        <end position="593"/>
    </location>
</feature>
<evidence type="ECO:0000256" key="6">
    <source>
        <dbReference type="ARBA" id="ARBA00023157"/>
    </source>
</evidence>
<keyword evidence="3" id="KW-0677">Repeat</keyword>
<feature type="compositionally biased region" description="Basic residues" evidence="9">
    <location>
        <begin position="1172"/>
        <end position="1181"/>
    </location>
</feature>
<reference evidence="14" key="1">
    <citation type="submission" date="2025-08" db="UniProtKB">
        <authorList>
            <consortium name="RefSeq"/>
        </authorList>
    </citation>
    <scope>IDENTIFICATION</scope>
</reference>
<accession>A0ABM1F8W3</accession>
<feature type="compositionally biased region" description="Basic and acidic residues" evidence="9">
    <location>
        <begin position="1048"/>
        <end position="1057"/>
    </location>
</feature>
<evidence type="ECO:0000313" key="14">
    <source>
        <dbReference type="RefSeq" id="XP_014680884.1"/>
    </source>
</evidence>
<feature type="compositionally biased region" description="Basic and acidic residues" evidence="9">
    <location>
        <begin position="291"/>
        <end position="322"/>
    </location>
</feature>
<evidence type="ECO:0000256" key="5">
    <source>
        <dbReference type="ARBA" id="ARBA00023136"/>
    </source>
</evidence>
<feature type="disulfide bond" evidence="8">
    <location>
        <begin position="131"/>
        <end position="143"/>
    </location>
</feature>
<feature type="compositionally biased region" description="Polar residues" evidence="9">
    <location>
        <begin position="480"/>
        <end position="501"/>
    </location>
</feature>
<dbReference type="PANTHER" id="PTHR24270">
    <property type="entry name" value="LOW-DENSITY LIPOPROTEIN RECEPTOR-RELATED"/>
    <property type="match status" value="1"/>
</dbReference>
<feature type="region of interest" description="Disordered" evidence="9">
    <location>
        <begin position="219"/>
        <end position="593"/>
    </location>
</feature>
<dbReference type="InterPro" id="IPR036055">
    <property type="entry name" value="LDL_receptor-like_sf"/>
</dbReference>
<feature type="transmembrane region" description="Helical" evidence="10">
    <location>
        <begin position="916"/>
        <end position="938"/>
    </location>
</feature>
<evidence type="ECO:0000259" key="12">
    <source>
        <dbReference type="PROSITE" id="PS50026"/>
    </source>
</evidence>
<evidence type="ECO:0000256" key="11">
    <source>
        <dbReference type="SAM" id="SignalP"/>
    </source>
</evidence>
<feature type="compositionally biased region" description="Low complexity" evidence="9">
    <location>
        <begin position="502"/>
        <end position="518"/>
    </location>
</feature>
<name>A0ABM1F8W3_PRICU</name>
<keyword evidence="2 10" id="KW-0812">Transmembrane</keyword>
<evidence type="ECO:0000256" key="10">
    <source>
        <dbReference type="SAM" id="Phobius"/>
    </source>
</evidence>
<keyword evidence="13" id="KW-1185">Reference proteome</keyword>
<dbReference type="CDD" id="cd00112">
    <property type="entry name" value="LDLa"/>
    <property type="match status" value="2"/>
</dbReference>
<keyword evidence="5 10" id="KW-0472">Membrane</keyword>
<feature type="compositionally biased region" description="Low complexity" evidence="9">
    <location>
        <begin position="365"/>
        <end position="375"/>
    </location>
</feature>
<feature type="disulfide bond" evidence="8">
    <location>
        <begin position="138"/>
        <end position="156"/>
    </location>
</feature>
<feature type="compositionally biased region" description="Polar residues" evidence="9">
    <location>
        <begin position="1087"/>
        <end position="1102"/>
    </location>
</feature>
<keyword evidence="6 8" id="KW-1015">Disulfide bond</keyword>
<evidence type="ECO:0000256" key="2">
    <source>
        <dbReference type="ARBA" id="ARBA00022692"/>
    </source>
</evidence>
<dbReference type="GeneID" id="106820827"/>
<dbReference type="Proteomes" id="UP000695022">
    <property type="component" value="Unplaced"/>
</dbReference>
<feature type="domain" description="EGF-like" evidence="12">
    <location>
        <begin position="803"/>
        <end position="843"/>
    </location>
</feature>
<feature type="chain" id="PRO_5046574071" evidence="11">
    <location>
        <begin position="25"/>
        <end position="1320"/>
    </location>
</feature>
<dbReference type="Gene3D" id="4.10.400.10">
    <property type="entry name" value="Low-density Lipoprotein Receptor"/>
    <property type="match status" value="2"/>
</dbReference>
<dbReference type="SMART" id="SM00181">
    <property type="entry name" value="EGF"/>
    <property type="match status" value="2"/>
</dbReference>
<gene>
    <name evidence="14" type="primary">LOC106820827</name>
</gene>
<feature type="compositionally biased region" description="Polar residues" evidence="9">
    <location>
        <begin position="235"/>
        <end position="249"/>
    </location>
</feature>
<feature type="compositionally biased region" description="Gly residues" evidence="9">
    <location>
        <begin position="394"/>
        <end position="405"/>
    </location>
</feature>
<evidence type="ECO:0000313" key="13">
    <source>
        <dbReference type="Proteomes" id="UP000695022"/>
    </source>
</evidence>
<evidence type="ECO:0000256" key="9">
    <source>
        <dbReference type="SAM" id="MobiDB-lite"/>
    </source>
</evidence>
<dbReference type="PRINTS" id="PR00261">
    <property type="entry name" value="LDLRECEPTOR"/>
</dbReference>
<dbReference type="InterPro" id="IPR000742">
    <property type="entry name" value="EGF"/>
</dbReference>
<feature type="compositionally biased region" description="Polar residues" evidence="9">
    <location>
        <begin position="323"/>
        <end position="337"/>
    </location>
</feature>
<dbReference type="SUPFAM" id="SSF57424">
    <property type="entry name" value="LDL receptor-like module"/>
    <property type="match status" value="2"/>
</dbReference>
<keyword evidence="11" id="KW-0732">Signal</keyword>
<keyword evidence="7" id="KW-0245">EGF-like domain</keyword>
<dbReference type="Pfam" id="PF00057">
    <property type="entry name" value="Ldl_recept_a"/>
    <property type="match status" value="2"/>
</dbReference>
<evidence type="ECO:0000256" key="4">
    <source>
        <dbReference type="ARBA" id="ARBA00022989"/>
    </source>
</evidence>
<protein>
    <submittedName>
        <fullName evidence="14">Uncharacterized protein LOC106820827</fullName>
    </submittedName>
</protein>
<feature type="compositionally biased region" description="Basic residues" evidence="9">
    <location>
        <begin position="1232"/>
        <end position="1242"/>
    </location>
</feature>
<feature type="compositionally biased region" description="Basic and acidic residues" evidence="9">
    <location>
        <begin position="1065"/>
        <end position="1086"/>
    </location>
</feature>
<feature type="region of interest" description="Disordered" evidence="9">
    <location>
        <begin position="1028"/>
        <end position="1102"/>
    </location>
</feature>
<dbReference type="SMART" id="SM00192">
    <property type="entry name" value="LDLa"/>
    <property type="match status" value="2"/>
</dbReference>
<dbReference type="InterPro" id="IPR050685">
    <property type="entry name" value="LDLR"/>
</dbReference>
<feature type="compositionally biased region" description="Polar residues" evidence="9">
    <location>
        <begin position="526"/>
        <end position="548"/>
    </location>
</feature>
<feature type="compositionally biased region" description="Low complexity" evidence="9">
    <location>
        <begin position="439"/>
        <end position="471"/>
    </location>
</feature>
<comment type="caution">
    <text evidence="7">Lacks conserved residue(s) required for the propagation of feature annotation.</text>
</comment>
<dbReference type="PROSITE" id="PS50068">
    <property type="entry name" value="LDLRA_2"/>
    <property type="match status" value="2"/>
</dbReference>
<feature type="compositionally biased region" description="Low complexity" evidence="9">
    <location>
        <begin position="274"/>
        <end position="283"/>
    </location>
</feature>
<dbReference type="RefSeq" id="XP_014680884.1">
    <property type="nucleotide sequence ID" value="XM_014825398.1"/>
</dbReference>
<dbReference type="InterPro" id="IPR002172">
    <property type="entry name" value="LDrepeatLR_classA_rpt"/>
</dbReference>
<evidence type="ECO:0000256" key="8">
    <source>
        <dbReference type="PROSITE-ProRule" id="PRU00124"/>
    </source>
</evidence>
<proteinExistence type="predicted"/>
<sequence>MHVLMRCFAFVLVTVGHVVTEAVATECPAGYFQCLTVDQECIPEKWWRDGQWDCSDGSDEGCPRWWFECNDGQCVYEPENPSARPSIYMNCVRECDDYSDEGGKEAFEESCRHRMPTGDSRRTVTTAAHICSETEFICRNGKCIDRSFYHDGIDDCDDRYDEQCSRWEYRCPSGHCINATVYLSVGCTEDKQGNTDTGEGSSAGTRPFLNTNTLAYAATTEKGSGGNVRPDNSRTDSPGSANASQSNKGDTGRQGGDAATKPRSGNGNEDESPGSRGSSQPGSATLSSKPDASDGNRDGQQHSDSNADRTGNDGTDRSDTTKEGNSTVTRAGDNGTSRPDRTGTGSRNGGSGATDQSPGSGDQPVVGGTATTGVGSSNLPGSDLDQKGSNNAGTGSGQSGSGVTGQPGSDKNKQSGSESKDQSANNSSEGTGSGGTGQSGSTSTGQPGTDSTGQQLGSNNSGQSGNGSTQLPGSDGIGQKASSNESQQVSRIPGNATATDASGTGTNTSGQGNDTTGQAGNGRTDVGSTNQPGSSGTDQVDKSATAQSGVGGGNQASKGPAANSTGQPNNTTSTQPGNIASTKTNNGGTGQQSNVATTIVGSHIPPAIECEGIDFDELPSHHAKSCKPGHPGGCGWGTGMVCQAVSPWKHECRCPAGHWLSKTSEKKCERSVLFRVQFRMLQLCNKDLEYVPNMDDPESEDFKNVQKLTMFGMTTLMDLTPTLQDKLLGGSVDRFLPGSIVVRGMVSFRTHTIQRQSRRRRQTSGSVTANDIQQQVTEALQQTGGLLGESRLSVDEGGIVVLAINPCTSSDFNDCHEDATCQYMSNSQYTCACHFGFIDTSPDRNYPGRNCSLAIATTRQIVSSTVGYQTSSANISGPVISTNSGITPKVEESLRFNCSGMILAGSCVSTGIGSTIIVILVLLILILLLLIIFLIYWYRKRRRNYPVQTIQQQDAWTEAEDDDYKRVTKSQQRILLQGRSSGSSGDSLIREEVLQNESPLPNSLVSPREVATSSKQIQAFSSIDLRSEMRDASDQTYAHPVMDSGDQTDAKQVRDSEDQTSQVRLVKESGDQTEGKPDVVETKDSADQTSRPASAVAPSQETLANRDEVDVCVAEVAAAKLQGSLEKTSSLVTKSDVQLDVDSDEKKKPAAGAAADDSDNEFALTPREAQRHSHKRRKPKPKGIPLKHAWGDATDESEYSPSPPDDGKPQHHSRKLLDPRGASSISDESINKSRHQTAKKFSRYAGTSPRSRRRAESAFSQDNYQQIMEAYQPTEVRTNSAATASYKPQMIHPTSQRMVKLWENNMWWKFKFKDDKSPNN</sequence>
<evidence type="ECO:0000256" key="1">
    <source>
        <dbReference type="ARBA" id="ARBA00004167"/>
    </source>
</evidence>
<evidence type="ECO:0000256" key="7">
    <source>
        <dbReference type="PROSITE-ProRule" id="PRU00076"/>
    </source>
</evidence>
<dbReference type="Gene3D" id="2.10.25.10">
    <property type="entry name" value="Laminin"/>
    <property type="match status" value="1"/>
</dbReference>
<feature type="compositionally biased region" description="Basic and acidic residues" evidence="9">
    <location>
        <begin position="410"/>
        <end position="421"/>
    </location>
</feature>
<feature type="signal peptide" evidence="11">
    <location>
        <begin position="1"/>
        <end position="24"/>
    </location>
</feature>
<feature type="compositionally biased region" description="Polar residues" evidence="9">
    <location>
        <begin position="1125"/>
        <end position="1136"/>
    </location>
</feature>
<feature type="region of interest" description="Disordered" evidence="9">
    <location>
        <begin position="1122"/>
        <end position="1261"/>
    </location>
</feature>
<keyword evidence="4 10" id="KW-1133">Transmembrane helix</keyword>
<dbReference type="PROSITE" id="PS50026">
    <property type="entry name" value="EGF_3"/>
    <property type="match status" value="1"/>
</dbReference>
<evidence type="ECO:0000256" key="3">
    <source>
        <dbReference type="ARBA" id="ARBA00022737"/>
    </source>
</evidence>
<organism evidence="13 14">
    <name type="scientific">Priapulus caudatus</name>
    <name type="common">Priapulid worm</name>
    <dbReference type="NCBI Taxonomy" id="37621"/>
    <lineage>
        <taxon>Eukaryota</taxon>
        <taxon>Metazoa</taxon>
        <taxon>Ecdysozoa</taxon>
        <taxon>Scalidophora</taxon>
        <taxon>Priapulida</taxon>
        <taxon>Priapulimorpha</taxon>
        <taxon>Priapulimorphida</taxon>
        <taxon>Priapulidae</taxon>
        <taxon>Priapulus</taxon>
    </lineage>
</organism>
<comment type="subcellular location">
    <subcellularLocation>
        <location evidence="1">Membrane</location>
        <topology evidence="1">Single-pass membrane protein</topology>
    </subcellularLocation>
</comment>